<dbReference type="InterPro" id="IPR036291">
    <property type="entry name" value="NAD(P)-bd_dom_sf"/>
</dbReference>
<dbReference type="EMBL" id="JARKIE010000212">
    <property type="protein sequence ID" value="KAJ7665764.1"/>
    <property type="molecule type" value="Genomic_DNA"/>
</dbReference>
<evidence type="ECO:0000313" key="3">
    <source>
        <dbReference type="Proteomes" id="UP001221757"/>
    </source>
</evidence>
<evidence type="ECO:0000256" key="1">
    <source>
        <dbReference type="ARBA" id="ARBA00006484"/>
    </source>
</evidence>
<proteinExistence type="inferred from homology"/>
<gene>
    <name evidence="2" type="ORF">B0H17DRAFT_1210771</name>
</gene>
<dbReference type="PANTHER" id="PTHR42760">
    <property type="entry name" value="SHORT-CHAIN DEHYDROGENASES/REDUCTASES FAMILY MEMBER"/>
    <property type="match status" value="1"/>
</dbReference>
<dbReference type="Pfam" id="PF00106">
    <property type="entry name" value="adh_short"/>
    <property type="match status" value="1"/>
</dbReference>
<dbReference type="SUPFAM" id="SSF51735">
    <property type="entry name" value="NAD(P)-binding Rossmann-fold domains"/>
    <property type="match status" value="1"/>
</dbReference>
<dbReference type="PANTHER" id="PTHR42760:SF121">
    <property type="entry name" value="3-OXOACYL-(ACYL-CARRIER-PROTEIN) REDUCTASE"/>
    <property type="match status" value="1"/>
</dbReference>
<sequence length="121" mass="13022">MVANTGIAENIPVAEDKWDHVMDVNAKGTFLCYKYAGMQMIMQGNGRRIISASSIYGKQGGAVNFAYTASKFAIRGLTQAATLEFSSRGITVSAYAPGAIDNDMLADIATEDYLTRLLSRA</sequence>
<dbReference type="Proteomes" id="UP001221757">
    <property type="component" value="Unassembled WGS sequence"/>
</dbReference>
<reference evidence="2" key="1">
    <citation type="submission" date="2023-03" db="EMBL/GenBank/DDBJ databases">
        <title>Massive genome expansion in bonnet fungi (Mycena s.s.) driven by repeated elements and novel gene families across ecological guilds.</title>
        <authorList>
            <consortium name="Lawrence Berkeley National Laboratory"/>
            <person name="Harder C.B."/>
            <person name="Miyauchi S."/>
            <person name="Viragh M."/>
            <person name="Kuo A."/>
            <person name="Thoen E."/>
            <person name="Andreopoulos B."/>
            <person name="Lu D."/>
            <person name="Skrede I."/>
            <person name="Drula E."/>
            <person name="Henrissat B."/>
            <person name="Morin E."/>
            <person name="Kohler A."/>
            <person name="Barry K."/>
            <person name="LaButti K."/>
            <person name="Morin E."/>
            <person name="Salamov A."/>
            <person name="Lipzen A."/>
            <person name="Mereny Z."/>
            <person name="Hegedus B."/>
            <person name="Baldrian P."/>
            <person name="Stursova M."/>
            <person name="Weitz H."/>
            <person name="Taylor A."/>
            <person name="Grigoriev I.V."/>
            <person name="Nagy L.G."/>
            <person name="Martin F."/>
            <person name="Kauserud H."/>
        </authorList>
    </citation>
    <scope>NUCLEOTIDE SEQUENCE</scope>
    <source>
        <strain evidence="2">CBHHK067</strain>
    </source>
</reference>
<comment type="caution">
    <text evidence="2">The sequence shown here is derived from an EMBL/GenBank/DDBJ whole genome shotgun (WGS) entry which is preliminary data.</text>
</comment>
<dbReference type="GO" id="GO:0006633">
    <property type="term" value="P:fatty acid biosynthetic process"/>
    <property type="evidence" value="ECO:0007669"/>
    <property type="project" value="TreeGrafter"/>
</dbReference>
<keyword evidence="3" id="KW-1185">Reference proteome</keyword>
<dbReference type="GO" id="GO:0048038">
    <property type="term" value="F:quinone binding"/>
    <property type="evidence" value="ECO:0007669"/>
    <property type="project" value="TreeGrafter"/>
</dbReference>
<protein>
    <submittedName>
        <fullName evidence="2">Uncharacterized protein</fullName>
    </submittedName>
</protein>
<dbReference type="InterPro" id="IPR002347">
    <property type="entry name" value="SDR_fam"/>
</dbReference>
<dbReference type="Gene3D" id="3.40.50.720">
    <property type="entry name" value="NAD(P)-binding Rossmann-like Domain"/>
    <property type="match status" value="1"/>
</dbReference>
<accession>A0AAD7CZE6</accession>
<organism evidence="2 3">
    <name type="scientific">Mycena rosella</name>
    <name type="common">Pink bonnet</name>
    <name type="synonym">Agaricus rosellus</name>
    <dbReference type="NCBI Taxonomy" id="1033263"/>
    <lineage>
        <taxon>Eukaryota</taxon>
        <taxon>Fungi</taxon>
        <taxon>Dikarya</taxon>
        <taxon>Basidiomycota</taxon>
        <taxon>Agaricomycotina</taxon>
        <taxon>Agaricomycetes</taxon>
        <taxon>Agaricomycetidae</taxon>
        <taxon>Agaricales</taxon>
        <taxon>Marasmiineae</taxon>
        <taxon>Mycenaceae</taxon>
        <taxon>Mycena</taxon>
    </lineage>
</organism>
<dbReference type="GO" id="GO:0016616">
    <property type="term" value="F:oxidoreductase activity, acting on the CH-OH group of donors, NAD or NADP as acceptor"/>
    <property type="evidence" value="ECO:0007669"/>
    <property type="project" value="TreeGrafter"/>
</dbReference>
<dbReference type="AlphaFoldDB" id="A0AAD7CZE6"/>
<name>A0AAD7CZE6_MYCRO</name>
<evidence type="ECO:0000313" key="2">
    <source>
        <dbReference type="EMBL" id="KAJ7665764.1"/>
    </source>
</evidence>
<comment type="similarity">
    <text evidence="1">Belongs to the short-chain dehydrogenases/reductases (SDR) family.</text>
</comment>